<protein>
    <recommendedName>
        <fullName evidence="3">DDE Tnp4 domain-containing protein</fullName>
    </recommendedName>
</protein>
<evidence type="ECO:0000313" key="2">
    <source>
        <dbReference type="Proteomes" id="UP000095767"/>
    </source>
</evidence>
<dbReference type="STRING" id="888268.A0A1E5V6M1"/>
<comment type="caution">
    <text evidence="1">The sequence shown here is derived from an EMBL/GenBank/DDBJ whole genome shotgun (WGS) entry which is preliminary data.</text>
</comment>
<name>A0A1E5V6M1_9POAL</name>
<accession>A0A1E5V6M1</accession>
<dbReference type="OrthoDB" id="1739214at2759"/>
<keyword evidence="2" id="KW-1185">Reference proteome</keyword>
<evidence type="ECO:0000313" key="1">
    <source>
        <dbReference type="EMBL" id="OEL20761.1"/>
    </source>
</evidence>
<reference evidence="1 2" key="1">
    <citation type="submission" date="2016-09" db="EMBL/GenBank/DDBJ databases">
        <title>The draft genome of Dichanthelium oligosanthes: A C3 panicoid grass species.</title>
        <authorList>
            <person name="Studer A.J."/>
            <person name="Schnable J.C."/>
            <person name="Brutnell T.P."/>
        </authorList>
    </citation>
    <scope>NUCLEOTIDE SEQUENCE [LARGE SCALE GENOMIC DNA]</scope>
    <source>
        <strain evidence="2">cv. Kellogg 1175</strain>
        <tissue evidence="1">Leaf</tissue>
    </source>
</reference>
<proteinExistence type="predicted"/>
<gene>
    <name evidence="1" type="ORF">BAE44_0018219</name>
</gene>
<evidence type="ECO:0008006" key="3">
    <source>
        <dbReference type="Google" id="ProtNLM"/>
    </source>
</evidence>
<dbReference type="Proteomes" id="UP000095767">
    <property type="component" value="Unassembled WGS sequence"/>
</dbReference>
<dbReference type="EMBL" id="LWDX02049751">
    <property type="protein sequence ID" value="OEL20761.1"/>
    <property type="molecule type" value="Genomic_DNA"/>
</dbReference>
<dbReference type="AlphaFoldDB" id="A0A1E5V6M1"/>
<organism evidence="1 2">
    <name type="scientific">Dichanthelium oligosanthes</name>
    <dbReference type="NCBI Taxonomy" id="888268"/>
    <lineage>
        <taxon>Eukaryota</taxon>
        <taxon>Viridiplantae</taxon>
        <taxon>Streptophyta</taxon>
        <taxon>Embryophyta</taxon>
        <taxon>Tracheophyta</taxon>
        <taxon>Spermatophyta</taxon>
        <taxon>Magnoliopsida</taxon>
        <taxon>Liliopsida</taxon>
        <taxon>Poales</taxon>
        <taxon>Poaceae</taxon>
        <taxon>PACMAD clade</taxon>
        <taxon>Panicoideae</taxon>
        <taxon>Panicodae</taxon>
        <taxon>Paniceae</taxon>
        <taxon>Dichantheliinae</taxon>
        <taxon>Dichanthelium</taxon>
    </lineage>
</organism>
<sequence>MGREMFDMICDVLGSMGAKEDTMLRAAIPIRQRVAVCIWRLATGEPLHLISKHFGLGISTCHKLVLEVCAAIKSVLMPRFLQWLDEAAAAWFKASYEATLGVPGVISAIIVPKISVAAYFNRRQC</sequence>